<protein>
    <submittedName>
        <fullName evidence="2">Uncharacterized protein</fullName>
    </submittedName>
</protein>
<feature type="compositionally biased region" description="Polar residues" evidence="1">
    <location>
        <begin position="381"/>
        <end position="392"/>
    </location>
</feature>
<keyword evidence="3" id="KW-1185">Reference proteome</keyword>
<feature type="compositionally biased region" description="Pro residues" evidence="1">
    <location>
        <begin position="98"/>
        <end position="107"/>
    </location>
</feature>
<reference evidence="2" key="1">
    <citation type="submission" date="2017-12" db="EMBL/GenBank/DDBJ databases">
        <title>Gene loss provides genomic basis for host adaptation in cereal stripe rust fungi.</title>
        <authorList>
            <person name="Xia C."/>
        </authorList>
    </citation>
    <scope>NUCLEOTIDE SEQUENCE [LARGE SCALE GENOMIC DNA]</scope>
    <source>
        <strain evidence="2">93-210</strain>
    </source>
</reference>
<feature type="region of interest" description="Disordered" evidence="1">
    <location>
        <begin position="340"/>
        <end position="490"/>
    </location>
</feature>
<evidence type="ECO:0000313" key="3">
    <source>
        <dbReference type="Proteomes" id="UP000239156"/>
    </source>
</evidence>
<name>A0A2S4VWN8_9BASI</name>
<evidence type="ECO:0000313" key="2">
    <source>
        <dbReference type="EMBL" id="POW13942.1"/>
    </source>
</evidence>
<dbReference type="Proteomes" id="UP000239156">
    <property type="component" value="Unassembled WGS sequence"/>
</dbReference>
<dbReference type="VEuPathDB" id="FungiDB:PSHT_02732"/>
<organism evidence="2 3">
    <name type="scientific">Puccinia striiformis</name>
    <dbReference type="NCBI Taxonomy" id="27350"/>
    <lineage>
        <taxon>Eukaryota</taxon>
        <taxon>Fungi</taxon>
        <taxon>Dikarya</taxon>
        <taxon>Basidiomycota</taxon>
        <taxon>Pucciniomycotina</taxon>
        <taxon>Pucciniomycetes</taxon>
        <taxon>Pucciniales</taxon>
        <taxon>Pucciniaceae</taxon>
        <taxon>Puccinia</taxon>
    </lineage>
</organism>
<accession>A0A2S4VWN8</accession>
<proteinExistence type="predicted"/>
<feature type="region of interest" description="Disordered" evidence="1">
    <location>
        <begin position="96"/>
        <end position="120"/>
    </location>
</feature>
<sequence>MAQLQWLLSPPRRPALHKRPVLNRSNQSYILSDKRIWKTTFAGPFPVSSFVLYVVPECILTCKNCATNASKNPHKIIIPASSDQIHRAFQITSNPLIPSQPLPPHSPEPAAAQHNQPHPPQAVVHNNTQPQSISVGAAGLVDEEDEEDKEDVVDDQGILQDLDEDLDIILEGNTLPSPALSSCSLPIHPLDTAPVPIIKTDYRIPKNFPVAVTPPPQPPAELKPPNLETKNPVIPLGYDVKDGSRLVNFDFDGLPRARKDLRDEAEENAQRGRLGNKSAFAMGNIEQAWEGLPPELKDVMMGVNGKNRTKIIITNQIEGPINKSEEKMIIINHHLNIDQDQNLEIRRPSSKEEGKKRDSEQQQRHSSQEKAKKDEGGGGHRSSSTKITNGGSSRRRKSRCAADGDDNKDEDHHSPLEPADEQDHNDKIKEREGERDCDKDKERDKDKDETSIPYSSLFPTDTLIPFLSSGSWKRKPKEERSNRSKRGQAG</sequence>
<feature type="compositionally biased region" description="Basic and acidic residues" evidence="1">
    <location>
        <begin position="343"/>
        <end position="378"/>
    </location>
</feature>
<dbReference type="VEuPathDB" id="FungiDB:PSTT_03317"/>
<feature type="compositionally biased region" description="Basic and acidic residues" evidence="1">
    <location>
        <begin position="409"/>
        <end position="450"/>
    </location>
</feature>
<evidence type="ECO:0000256" key="1">
    <source>
        <dbReference type="SAM" id="MobiDB-lite"/>
    </source>
</evidence>
<dbReference type="EMBL" id="PKSL01000021">
    <property type="protein sequence ID" value="POW13942.1"/>
    <property type="molecule type" value="Genomic_DNA"/>
</dbReference>
<comment type="caution">
    <text evidence="2">The sequence shown here is derived from an EMBL/GenBank/DDBJ whole genome shotgun (WGS) entry which is preliminary data.</text>
</comment>
<gene>
    <name evidence="2" type="ORF">PSTT_03317</name>
</gene>
<feature type="compositionally biased region" description="Low complexity" evidence="1">
    <location>
        <begin position="108"/>
        <end position="120"/>
    </location>
</feature>
<dbReference type="AlphaFoldDB" id="A0A2S4VWN8"/>